<dbReference type="Proteomes" id="UP000218231">
    <property type="component" value="Unassembled WGS sequence"/>
</dbReference>
<dbReference type="EMBL" id="LIAE01006897">
    <property type="protein sequence ID" value="PAV84046.1"/>
    <property type="molecule type" value="Genomic_DNA"/>
</dbReference>
<keyword evidence="1" id="KW-0472">Membrane</keyword>
<reference evidence="2 3" key="1">
    <citation type="journal article" date="2017" name="Curr. Biol.">
        <title>Genome architecture and evolution of a unichromosomal asexual nematode.</title>
        <authorList>
            <person name="Fradin H."/>
            <person name="Zegar C."/>
            <person name="Gutwein M."/>
            <person name="Lucas J."/>
            <person name="Kovtun M."/>
            <person name="Corcoran D."/>
            <person name="Baugh L.R."/>
            <person name="Kiontke K."/>
            <person name="Gunsalus K."/>
            <person name="Fitch D.H."/>
            <person name="Piano F."/>
        </authorList>
    </citation>
    <scope>NUCLEOTIDE SEQUENCE [LARGE SCALE GENOMIC DNA]</scope>
    <source>
        <strain evidence="2">PF1309</strain>
    </source>
</reference>
<comment type="caution">
    <text evidence="2">The sequence shown here is derived from an EMBL/GenBank/DDBJ whole genome shotgun (WGS) entry which is preliminary data.</text>
</comment>
<feature type="transmembrane region" description="Helical" evidence="1">
    <location>
        <begin position="352"/>
        <end position="372"/>
    </location>
</feature>
<keyword evidence="1" id="KW-1133">Transmembrane helix</keyword>
<evidence type="ECO:0000313" key="3">
    <source>
        <dbReference type="Proteomes" id="UP000218231"/>
    </source>
</evidence>
<keyword evidence="3" id="KW-1185">Reference proteome</keyword>
<dbReference type="OrthoDB" id="5858284at2759"/>
<dbReference type="SMART" id="SM00289">
    <property type="entry name" value="WR1"/>
    <property type="match status" value="3"/>
</dbReference>
<evidence type="ECO:0000313" key="2">
    <source>
        <dbReference type="EMBL" id="PAV84046.1"/>
    </source>
</evidence>
<accession>A0A2A2LCS4</accession>
<dbReference type="InterPro" id="IPR006150">
    <property type="entry name" value="Cys_repeat_1"/>
</dbReference>
<sequence length="387" mass="41757">MPFFSLDKEHYLVSCGYPRCWTVPTQIVSQSTFQCPLPNQTPVLNAAGTSIFCTQPGVTGEFYAENSSVSAICASALNSGGSTNICCSSSTPTTPPPSSIPQCPNNAIPQPSSAIYVPCLQNDPTTCETGFSCVQSSNAPSIFLCCTSGSVQFPTCPSNLSLYTENGRARYCLNAQSSSNCPLGYSCQLAVGTTSTFVCCSTSPSQSDCPANYTPVQGSAGPTTCSPLSPSACPSGSVCIQSIRSSTVFVCCIPSTTPRVCPSNGNALLTPSGNVQTCTSVGSACNTLRAIVYFIYSSFFIPMLSSFEFSNLCQWTSLSSQWPASTLFHYNNQHMSNQSQLLSKHYYWRDHLLFFFNFSTAFFTLSISFWLFSFSNTFNRWRANFVQ</sequence>
<organism evidence="2 3">
    <name type="scientific">Diploscapter pachys</name>
    <dbReference type="NCBI Taxonomy" id="2018661"/>
    <lineage>
        <taxon>Eukaryota</taxon>
        <taxon>Metazoa</taxon>
        <taxon>Ecdysozoa</taxon>
        <taxon>Nematoda</taxon>
        <taxon>Chromadorea</taxon>
        <taxon>Rhabditida</taxon>
        <taxon>Rhabditina</taxon>
        <taxon>Rhabditomorpha</taxon>
        <taxon>Rhabditoidea</taxon>
        <taxon>Rhabditidae</taxon>
        <taxon>Diploscapter</taxon>
    </lineage>
</organism>
<protein>
    <submittedName>
        <fullName evidence="2">Uncharacterized protein</fullName>
    </submittedName>
</protein>
<evidence type="ECO:0000256" key="1">
    <source>
        <dbReference type="SAM" id="Phobius"/>
    </source>
</evidence>
<dbReference type="AlphaFoldDB" id="A0A2A2LCS4"/>
<gene>
    <name evidence="2" type="ORF">WR25_14473</name>
</gene>
<dbReference type="InterPro" id="IPR028150">
    <property type="entry name" value="Lustrin_cystein"/>
</dbReference>
<proteinExistence type="predicted"/>
<dbReference type="Pfam" id="PF14625">
    <property type="entry name" value="Lustrin_cystein"/>
    <property type="match status" value="2"/>
</dbReference>
<keyword evidence="1" id="KW-0812">Transmembrane</keyword>
<name>A0A2A2LCS4_9BILA</name>
<dbReference type="STRING" id="2018661.A0A2A2LCS4"/>